<dbReference type="PANTHER" id="PTHR42749">
    <property type="entry name" value="CELL SHAPE-DETERMINING PROTEIN MREB"/>
    <property type="match status" value="1"/>
</dbReference>
<comment type="caution">
    <text evidence="2">The sequence shown here is derived from an EMBL/GenBank/DDBJ whole genome shotgun (WGS) entry which is preliminary data.</text>
</comment>
<dbReference type="SUPFAM" id="SSF53067">
    <property type="entry name" value="Actin-like ATPase domain"/>
    <property type="match status" value="1"/>
</dbReference>
<dbReference type="InterPro" id="IPR043129">
    <property type="entry name" value="ATPase_NBD"/>
</dbReference>
<feature type="compositionally biased region" description="Low complexity" evidence="1">
    <location>
        <begin position="16"/>
        <end position="43"/>
    </location>
</feature>
<evidence type="ECO:0000256" key="1">
    <source>
        <dbReference type="SAM" id="MobiDB-lite"/>
    </source>
</evidence>
<reference evidence="2 3" key="1">
    <citation type="submission" date="2024-01" db="EMBL/GenBank/DDBJ databases">
        <title>Genome insights into Plantactinospora veratri sp. nov.</title>
        <authorList>
            <person name="Wang L."/>
        </authorList>
    </citation>
    <scope>NUCLEOTIDE SEQUENCE [LARGE SCALE GENOMIC DNA]</scope>
    <source>
        <strain evidence="2 3">NEAU-FHS4</strain>
    </source>
</reference>
<evidence type="ECO:0000313" key="3">
    <source>
        <dbReference type="Proteomes" id="UP001339911"/>
    </source>
</evidence>
<evidence type="ECO:0000313" key="2">
    <source>
        <dbReference type="EMBL" id="MEE6309083.1"/>
    </source>
</evidence>
<gene>
    <name evidence="2" type="ORF">V1634_19790</name>
</gene>
<dbReference type="RefSeq" id="WP_331209364.1">
    <property type="nucleotide sequence ID" value="NZ_JAZGQL010000014.1"/>
</dbReference>
<dbReference type="PANTHER" id="PTHR42749:SF1">
    <property type="entry name" value="CELL SHAPE-DETERMINING PROTEIN MREB"/>
    <property type="match status" value="1"/>
</dbReference>
<proteinExistence type="predicted"/>
<dbReference type="Gene3D" id="3.30.420.40">
    <property type="match status" value="1"/>
</dbReference>
<protein>
    <submittedName>
        <fullName evidence="2">Cell shape-determining protein MreB</fullName>
    </submittedName>
</protein>
<feature type="region of interest" description="Disordered" evidence="1">
    <location>
        <begin position="1"/>
        <end position="43"/>
    </location>
</feature>
<dbReference type="EMBL" id="JAZGQL010000014">
    <property type="protein sequence ID" value="MEE6309083.1"/>
    <property type="molecule type" value="Genomic_DNA"/>
</dbReference>
<accession>A0ABU7SGK0</accession>
<name>A0ABU7SGK0_9ACTN</name>
<organism evidence="2 3">
    <name type="scientific">Plantactinospora veratri</name>
    <dbReference type="NCBI Taxonomy" id="1436122"/>
    <lineage>
        <taxon>Bacteria</taxon>
        <taxon>Bacillati</taxon>
        <taxon>Actinomycetota</taxon>
        <taxon>Actinomycetes</taxon>
        <taxon>Micromonosporales</taxon>
        <taxon>Micromonosporaceae</taxon>
        <taxon>Plantactinospora</taxon>
    </lineage>
</organism>
<keyword evidence="3" id="KW-1185">Reference proteome</keyword>
<dbReference type="Proteomes" id="UP001339911">
    <property type="component" value="Unassembled WGS sequence"/>
</dbReference>
<sequence length="284" mass="29548">MSIIDQHGALTSASDAAAFRTEPPAPEATESSASETTRTEPAAVGIDLGSGYTRIWASGRPLVQLPSLNDSLSNPRPLMRRGRIVDSSGLRALLARILSRYQRPLPAGAVVVACRPVLSKAADDDAMRDLLSTVFDPSRLLVTPTIRAAAIGAGAAPGPLLIADIGAQLIEVALLADGGLIAARQANIGIRDLTGPTADDIVVHTVTELVQDLRRDAQARDVDRAAVHRGLVLVGGGAIAPELVARTAAALRLPVRSARRPRVAAVHGAGLSALAAIRRGPHRH</sequence>